<dbReference type="AlphaFoldDB" id="A0A5F1XP73"/>
<dbReference type="NCBIfam" id="NF047755">
    <property type="entry name" value="LIC_10271_M23"/>
    <property type="match status" value="1"/>
</dbReference>
<dbReference type="KEGG" id="lkm:EFP84_12905"/>
<dbReference type="CDD" id="cd00118">
    <property type="entry name" value="LysM"/>
    <property type="match status" value="1"/>
</dbReference>
<dbReference type="PANTHER" id="PTHR21666:SF289">
    <property type="entry name" value="L-ALA--D-GLU ENDOPEPTIDASE"/>
    <property type="match status" value="1"/>
</dbReference>
<evidence type="ECO:0000256" key="2">
    <source>
        <dbReference type="SAM" id="MobiDB-lite"/>
    </source>
</evidence>
<dbReference type="PANTHER" id="PTHR21666">
    <property type="entry name" value="PEPTIDASE-RELATED"/>
    <property type="match status" value="1"/>
</dbReference>
<feature type="chain" id="PRO_5044621423" evidence="3">
    <location>
        <begin position="24"/>
        <end position="232"/>
    </location>
</feature>
<dbReference type="InterPro" id="IPR016047">
    <property type="entry name" value="M23ase_b-sheet_dom"/>
</dbReference>
<dbReference type="InterPro" id="IPR050570">
    <property type="entry name" value="Cell_wall_metabolism_enzyme"/>
</dbReference>
<dbReference type="EMBL" id="CP033614">
    <property type="protein sequence ID" value="AYV56323.1"/>
    <property type="molecule type" value="Genomic_DNA"/>
</dbReference>
<dbReference type="Gene3D" id="2.70.70.10">
    <property type="entry name" value="Glucose Permease (Domain IIA)"/>
    <property type="match status" value="1"/>
</dbReference>
<dbReference type="NCBIfam" id="NF047657">
    <property type="entry name" value="CellWlHdaseLepto"/>
    <property type="match status" value="1"/>
</dbReference>
<dbReference type="SMART" id="SM00257">
    <property type="entry name" value="LysM"/>
    <property type="match status" value="1"/>
</dbReference>
<dbReference type="RefSeq" id="WP_020986302.1">
    <property type="nucleotide sequence ID" value="NZ_CP033614.1"/>
</dbReference>
<dbReference type="PROSITE" id="PS51782">
    <property type="entry name" value="LYSM"/>
    <property type="match status" value="1"/>
</dbReference>
<dbReference type="InterPro" id="IPR036779">
    <property type="entry name" value="LysM_dom_sf"/>
</dbReference>
<feature type="domain" description="LysM" evidence="4">
    <location>
        <begin position="30"/>
        <end position="74"/>
    </location>
</feature>
<sequence>MNRVLFFCVGILLIFPSPPRIFAAGAQNLSFYTVEKGDTYYSLGKKFKVDYHKIMEWNGKKTTDSLIPGERLKLGKADPKETEKSNRSETAKTVSKNVRPIPIKEESFDFSKPSLRFPLKSRAPVQNHFTKLSFAPHKGVLFKASRHNEVRPASPGKVLVVDEMEGYKKYVILEHKNGYSTVYANLKNVTVSEGETVDSSKILGSLESGKGLYFQLNRGSAAIDPGLQTRSE</sequence>
<evidence type="ECO:0000313" key="8">
    <source>
        <dbReference type="Proteomes" id="UP000276407"/>
    </source>
</evidence>
<dbReference type="Gene3D" id="3.10.350.10">
    <property type="entry name" value="LysM domain"/>
    <property type="match status" value="1"/>
</dbReference>
<keyword evidence="7" id="KW-1185">Reference proteome</keyword>
<proteinExistence type="predicted"/>
<dbReference type="EMBL" id="NPDP01000015">
    <property type="protein sequence ID" value="PJZ29987.1"/>
    <property type="molecule type" value="Genomic_DNA"/>
</dbReference>
<evidence type="ECO:0000313" key="5">
    <source>
        <dbReference type="EMBL" id="AYV56323.1"/>
    </source>
</evidence>
<evidence type="ECO:0000259" key="4">
    <source>
        <dbReference type="PROSITE" id="PS51782"/>
    </source>
</evidence>
<dbReference type="InterPro" id="IPR011055">
    <property type="entry name" value="Dup_hybrid_motif"/>
</dbReference>
<dbReference type="SUPFAM" id="SSF51261">
    <property type="entry name" value="Duplicated hybrid motif"/>
    <property type="match status" value="1"/>
</dbReference>
<accession>A0A5F1XP73</accession>
<dbReference type="Pfam" id="PF01551">
    <property type="entry name" value="Peptidase_M23"/>
    <property type="match status" value="1"/>
</dbReference>
<feature type="compositionally biased region" description="Basic and acidic residues" evidence="2">
    <location>
        <begin position="76"/>
        <end position="90"/>
    </location>
</feature>
<reference evidence="5 8" key="2">
    <citation type="submission" date="2018-11" db="EMBL/GenBank/DDBJ databases">
        <title>Complete genome sequence of Leptospira kmetyi isolate LS 001/16 from soil sample associated with a leptospirosis patient in Kelantan.</title>
        <authorList>
            <person name="Muhammad Yusoff F."/>
            <person name="Muhammad Yusoff S."/>
            <person name="Ahmad M.N."/>
            <person name="Yusof N.Y."/>
            <person name="Aziah I."/>
        </authorList>
    </citation>
    <scope>NUCLEOTIDE SEQUENCE [LARGE SCALE GENOMIC DNA]</scope>
    <source>
        <strain evidence="5 8">LS 001/16</strain>
    </source>
</reference>
<dbReference type="GO" id="GO:0004222">
    <property type="term" value="F:metalloendopeptidase activity"/>
    <property type="evidence" value="ECO:0007669"/>
    <property type="project" value="TreeGrafter"/>
</dbReference>
<evidence type="ECO:0000256" key="3">
    <source>
        <dbReference type="SAM" id="SignalP"/>
    </source>
</evidence>
<reference evidence="6 7" key="1">
    <citation type="submission" date="2017-07" db="EMBL/GenBank/DDBJ databases">
        <title>Leptospira spp. isolated from tropical soils.</title>
        <authorList>
            <person name="Thibeaux R."/>
            <person name="Iraola G."/>
            <person name="Ferres I."/>
            <person name="Bierque E."/>
            <person name="Girault D."/>
            <person name="Soupe-Gilbert M.-E."/>
            <person name="Picardeau M."/>
            <person name="Goarant C."/>
        </authorList>
    </citation>
    <scope>NUCLEOTIDE SEQUENCE [LARGE SCALE GENOMIC DNA]</scope>
    <source>
        <strain evidence="6 7">JW2-C-B1</strain>
    </source>
</reference>
<dbReference type="InterPro" id="IPR018392">
    <property type="entry name" value="LysM"/>
</dbReference>
<keyword evidence="1 3" id="KW-0732">Signal</keyword>
<feature type="signal peptide" evidence="3">
    <location>
        <begin position="1"/>
        <end position="23"/>
    </location>
</feature>
<dbReference type="Proteomes" id="UP000231919">
    <property type="component" value="Unassembled WGS sequence"/>
</dbReference>
<protein>
    <submittedName>
        <fullName evidence="5">LysM peptidoglycan-binding domain-containing protein</fullName>
    </submittedName>
    <submittedName>
        <fullName evidence="6">Peptidase M23</fullName>
    </submittedName>
</protein>
<dbReference type="Proteomes" id="UP000276407">
    <property type="component" value="Chromosome 1"/>
</dbReference>
<name>A0A5F1XP73_9LEPT</name>
<evidence type="ECO:0000256" key="1">
    <source>
        <dbReference type="ARBA" id="ARBA00022729"/>
    </source>
</evidence>
<dbReference type="Pfam" id="PF01476">
    <property type="entry name" value="LysM"/>
    <property type="match status" value="1"/>
</dbReference>
<dbReference type="CDD" id="cd12797">
    <property type="entry name" value="M23_peptidase"/>
    <property type="match status" value="1"/>
</dbReference>
<gene>
    <name evidence="6" type="ORF">CH378_10155</name>
    <name evidence="5" type="ORF">EFP84_12905</name>
</gene>
<organism evidence="5 8">
    <name type="scientific">Leptospira kmetyi</name>
    <dbReference type="NCBI Taxonomy" id="408139"/>
    <lineage>
        <taxon>Bacteria</taxon>
        <taxon>Pseudomonadati</taxon>
        <taxon>Spirochaetota</taxon>
        <taxon>Spirochaetia</taxon>
        <taxon>Leptospirales</taxon>
        <taxon>Leptospiraceae</taxon>
        <taxon>Leptospira</taxon>
    </lineage>
</organism>
<evidence type="ECO:0000313" key="7">
    <source>
        <dbReference type="Proteomes" id="UP000231919"/>
    </source>
</evidence>
<feature type="region of interest" description="Disordered" evidence="2">
    <location>
        <begin position="76"/>
        <end position="96"/>
    </location>
</feature>
<evidence type="ECO:0000313" key="6">
    <source>
        <dbReference type="EMBL" id="PJZ29987.1"/>
    </source>
</evidence>